<sequence length="175" mass="19495">MNKIIQKIRRLICNGENVRVGKKNGLIIGENCDISNDVIFGSEPYLIEIGNNVRLTRGVNFVTHDGSLHVIRNLCPEYKNIDKFGKIKIGNNVNIGWNTTIMPGVTIGDNVVVGLGAIVTKDIPSNVVVAGVPAKVICTLSEYIEKNKKNFLYTKNMNFEEKKSYLIKNMEEDVV</sequence>
<evidence type="ECO:0000256" key="1">
    <source>
        <dbReference type="ARBA" id="ARBA00022679"/>
    </source>
</evidence>
<comment type="caution">
    <text evidence="3">The sequence shown here is derived from an EMBL/GenBank/DDBJ whole genome shotgun (WGS) entry which is preliminary data.</text>
</comment>
<dbReference type="PANTHER" id="PTHR43300:SF11">
    <property type="entry name" value="ACETYLTRANSFERASE RV3034C-RELATED"/>
    <property type="match status" value="1"/>
</dbReference>
<dbReference type="Pfam" id="PF14602">
    <property type="entry name" value="Hexapep_2"/>
    <property type="match status" value="1"/>
</dbReference>
<dbReference type="GO" id="GO:0016746">
    <property type="term" value="F:acyltransferase activity"/>
    <property type="evidence" value="ECO:0007669"/>
    <property type="project" value="UniProtKB-KW"/>
</dbReference>
<dbReference type="CDD" id="cd04647">
    <property type="entry name" value="LbH_MAT_like"/>
    <property type="match status" value="1"/>
</dbReference>
<evidence type="ECO:0000313" key="4">
    <source>
        <dbReference type="Proteomes" id="UP001595969"/>
    </source>
</evidence>
<accession>A0ABV9MW79</accession>
<evidence type="ECO:0000313" key="3">
    <source>
        <dbReference type="EMBL" id="MFC4718858.1"/>
    </source>
</evidence>
<dbReference type="SUPFAM" id="SSF51161">
    <property type="entry name" value="Trimeric LpxA-like enzymes"/>
    <property type="match status" value="1"/>
</dbReference>
<dbReference type="InterPro" id="IPR001451">
    <property type="entry name" value="Hexapep"/>
</dbReference>
<dbReference type="RefSeq" id="WP_275581288.1">
    <property type="nucleotide sequence ID" value="NZ_JAFBFD010000020.1"/>
</dbReference>
<dbReference type="InterPro" id="IPR050179">
    <property type="entry name" value="Trans_hexapeptide_repeat"/>
</dbReference>
<dbReference type="Gene3D" id="2.160.10.10">
    <property type="entry name" value="Hexapeptide repeat proteins"/>
    <property type="match status" value="1"/>
</dbReference>
<name>A0ABV9MW79_9ENTE</name>
<reference evidence="4" key="1">
    <citation type="journal article" date="2019" name="Int. J. Syst. Evol. Microbiol.">
        <title>The Global Catalogue of Microorganisms (GCM) 10K type strain sequencing project: providing services to taxonomists for standard genome sequencing and annotation.</title>
        <authorList>
            <consortium name="The Broad Institute Genomics Platform"/>
            <consortium name="The Broad Institute Genome Sequencing Center for Infectious Disease"/>
            <person name="Wu L."/>
            <person name="Ma J."/>
        </authorList>
    </citation>
    <scope>NUCLEOTIDE SEQUENCE [LARGE SCALE GENOMIC DNA]</scope>
    <source>
        <strain evidence="4">CGMCC 1.19032</strain>
    </source>
</reference>
<protein>
    <submittedName>
        <fullName evidence="3">Acyltransferase</fullName>
        <ecNumber evidence="3">2.3.1.-</ecNumber>
    </submittedName>
</protein>
<dbReference type="PROSITE" id="PS00101">
    <property type="entry name" value="HEXAPEP_TRANSFERASES"/>
    <property type="match status" value="1"/>
</dbReference>
<organism evidence="3 4">
    <name type="scientific">Enterococcus lemanii</name>
    <dbReference type="NCBI Taxonomy" id="1159752"/>
    <lineage>
        <taxon>Bacteria</taxon>
        <taxon>Bacillati</taxon>
        <taxon>Bacillota</taxon>
        <taxon>Bacilli</taxon>
        <taxon>Lactobacillales</taxon>
        <taxon>Enterococcaceae</taxon>
        <taxon>Enterococcus</taxon>
    </lineage>
</organism>
<dbReference type="InterPro" id="IPR018357">
    <property type="entry name" value="Hexapep_transf_CS"/>
</dbReference>
<dbReference type="InterPro" id="IPR011004">
    <property type="entry name" value="Trimer_LpxA-like_sf"/>
</dbReference>
<gene>
    <name evidence="3" type="ORF">ACFO5I_03760</name>
</gene>
<dbReference type="Proteomes" id="UP001595969">
    <property type="component" value="Unassembled WGS sequence"/>
</dbReference>
<keyword evidence="3" id="KW-0012">Acyltransferase</keyword>
<keyword evidence="1 3" id="KW-0808">Transferase</keyword>
<proteinExistence type="predicted"/>
<dbReference type="PANTHER" id="PTHR43300">
    <property type="entry name" value="ACETYLTRANSFERASE"/>
    <property type="match status" value="1"/>
</dbReference>
<keyword evidence="2" id="KW-0677">Repeat</keyword>
<dbReference type="EMBL" id="JBHSGS010000018">
    <property type="protein sequence ID" value="MFC4718858.1"/>
    <property type="molecule type" value="Genomic_DNA"/>
</dbReference>
<keyword evidence="4" id="KW-1185">Reference proteome</keyword>
<evidence type="ECO:0000256" key="2">
    <source>
        <dbReference type="ARBA" id="ARBA00022737"/>
    </source>
</evidence>
<dbReference type="EC" id="2.3.1.-" evidence="3"/>